<dbReference type="InterPro" id="IPR006162">
    <property type="entry name" value="Ppantetheine_attach_site"/>
</dbReference>
<dbReference type="CDD" id="cd05930">
    <property type="entry name" value="A_NRPS"/>
    <property type="match status" value="4"/>
</dbReference>
<dbReference type="FunFam" id="3.30.300.30:FF:000010">
    <property type="entry name" value="Enterobactin synthetase component F"/>
    <property type="match status" value="4"/>
</dbReference>
<dbReference type="Gene3D" id="3.90.1150.10">
    <property type="entry name" value="Aspartate Aminotransferase, domain 1"/>
    <property type="match status" value="1"/>
</dbReference>
<dbReference type="InterPro" id="IPR001242">
    <property type="entry name" value="Condensation_dom"/>
</dbReference>
<dbReference type="CDD" id="cd00610">
    <property type="entry name" value="OAT_like"/>
    <property type="match status" value="1"/>
</dbReference>
<feature type="domain" description="Carrier" evidence="11">
    <location>
        <begin position="5793"/>
        <end position="5868"/>
    </location>
</feature>
<dbReference type="InterPro" id="IPR020845">
    <property type="entry name" value="AMP-binding_CS"/>
</dbReference>
<dbReference type="Pfam" id="PF13193">
    <property type="entry name" value="AMP-binding_C"/>
    <property type="match status" value="4"/>
</dbReference>
<evidence type="ECO:0000256" key="1">
    <source>
        <dbReference type="ARBA" id="ARBA00001957"/>
    </source>
</evidence>
<dbReference type="InterPro" id="IPR036736">
    <property type="entry name" value="ACP-like_sf"/>
</dbReference>
<accession>A0A6J4KLJ2</accession>
<dbReference type="Pfam" id="PF00668">
    <property type="entry name" value="Condensation"/>
    <property type="match status" value="4"/>
</dbReference>
<dbReference type="PROSITE" id="PS00606">
    <property type="entry name" value="KS3_1"/>
    <property type="match status" value="1"/>
</dbReference>
<dbReference type="Gene3D" id="3.30.300.30">
    <property type="match status" value="4"/>
</dbReference>
<dbReference type="InterPro" id="IPR014030">
    <property type="entry name" value="Ketoacyl_synth_N"/>
</dbReference>
<dbReference type="SUPFAM" id="SSF53901">
    <property type="entry name" value="Thiolase-like"/>
    <property type="match status" value="1"/>
</dbReference>
<gene>
    <name evidence="13" type="ORF">AVDCRST_MAG68-1064</name>
</gene>
<dbReference type="SUPFAM" id="SSF47336">
    <property type="entry name" value="ACP-like"/>
    <property type="match status" value="6"/>
</dbReference>
<dbReference type="Pfam" id="PF02801">
    <property type="entry name" value="Ketoacyl-synt_C"/>
    <property type="match status" value="1"/>
</dbReference>
<organism evidence="13">
    <name type="scientific">uncultured Gemmatimonadota bacterium</name>
    <dbReference type="NCBI Taxonomy" id="203437"/>
    <lineage>
        <taxon>Bacteria</taxon>
        <taxon>Pseudomonadati</taxon>
        <taxon>Gemmatimonadota</taxon>
        <taxon>environmental samples</taxon>
    </lineage>
</organism>
<dbReference type="PANTHER" id="PTHR45527">
    <property type="entry name" value="NONRIBOSOMAL PEPTIDE SYNTHETASE"/>
    <property type="match status" value="1"/>
</dbReference>
<dbReference type="GO" id="GO:0030170">
    <property type="term" value="F:pyridoxal phosphate binding"/>
    <property type="evidence" value="ECO:0007669"/>
    <property type="project" value="InterPro"/>
</dbReference>
<feature type="region of interest" description="Disordered" evidence="10">
    <location>
        <begin position="2238"/>
        <end position="2262"/>
    </location>
</feature>
<dbReference type="InterPro" id="IPR005814">
    <property type="entry name" value="Aminotrans_3"/>
</dbReference>
<dbReference type="SMART" id="SM01294">
    <property type="entry name" value="PKS_PP_betabranch"/>
    <property type="match status" value="2"/>
</dbReference>
<dbReference type="FunFam" id="1.10.1200.10:FF:000016">
    <property type="entry name" value="Non-ribosomal peptide synthase"/>
    <property type="match status" value="3"/>
</dbReference>
<dbReference type="Gene3D" id="3.40.47.10">
    <property type="match status" value="1"/>
</dbReference>
<dbReference type="Pfam" id="PF00109">
    <property type="entry name" value="ketoacyl-synt"/>
    <property type="match status" value="1"/>
</dbReference>
<dbReference type="InterPro" id="IPR016035">
    <property type="entry name" value="Acyl_Trfase/lysoPLipase"/>
</dbReference>
<evidence type="ECO:0000259" key="11">
    <source>
        <dbReference type="PROSITE" id="PS50075"/>
    </source>
</evidence>
<keyword evidence="2" id="KW-0596">Phosphopantetheine</keyword>
<dbReference type="Gene3D" id="1.10.1200.10">
    <property type="entry name" value="ACP-like"/>
    <property type="match status" value="6"/>
</dbReference>
<keyword evidence="6" id="KW-0663">Pyridoxal phosphate</keyword>
<protein>
    <submittedName>
        <fullName evidence="13">Polyketide synthase modules and related proteins</fullName>
    </submittedName>
</protein>
<dbReference type="FunFam" id="3.40.50.980:FF:000001">
    <property type="entry name" value="Non-ribosomal peptide synthetase"/>
    <property type="match status" value="4"/>
</dbReference>
<dbReference type="PROSITE" id="PS00012">
    <property type="entry name" value="PHOSPHOPANTETHEINE"/>
    <property type="match status" value="5"/>
</dbReference>
<evidence type="ECO:0000256" key="7">
    <source>
        <dbReference type="ARBA" id="ARBA00023098"/>
    </source>
</evidence>
<dbReference type="InterPro" id="IPR015422">
    <property type="entry name" value="PyrdxlP-dep_Trfase_small"/>
</dbReference>
<dbReference type="FunFam" id="3.40.47.10:FF:000042">
    <property type="entry name" value="Polyketide synthase Pks13"/>
    <property type="match status" value="1"/>
</dbReference>
<evidence type="ECO:0000259" key="12">
    <source>
        <dbReference type="PROSITE" id="PS52004"/>
    </source>
</evidence>
<dbReference type="Gene3D" id="3.40.50.12780">
    <property type="entry name" value="N-terminal domain of ligase-like"/>
    <property type="match status" value="1"/>
</dbReference>
<feature type="domain" description="Carrier" evidence="11">
    <location>
        <begin position="949"/>
        <end position="1023"/>
    </location>
</feature>
<feature type="domain" description="Ketosynthase family 3 (KS3)" evidence="12">
    <location>
        <begin position="1041"/>
        <end position="1462"/>
    </location>
</feature>
<dbReference type="Pfam" id="PF00202">
    <property type="entry name" value="Aminotran_3"/>
    <property type="match status" value="1"/>
</dbReference>
<dbReference type="PROSITE" id="PS52004">
    <property type="entry name" value="KS3_2"/>
    <property type="match status" value="1"/>
</dbReference>
<dbReference type="InterPro" id="IPR025110">
    <property type="entry name" value="AMP-bd_C"/>
</dbReference>
<dbReference type="FunFam" id="2.30.38.10:FF:000001">
    <property type="entry name" value="Non-ribosomal peptide synthetase PvdI"/>
    <property type="match status" value="3"/>
</dbReference>
<dbReference type="PROSITE" id="PS00455">
    <property type="entry name" value="AMP_BINDING"/>
    <property type="match status" value="4"/>
</dbReference>
<dbReference type="SUPFAM" id="SSF53383">
    <property type="entry name" value="PLP-dependent transferases"/>
    <property type="match status" value="1"/>
</dbReference>
<name>A0A6J4KLJ2_9BACT</name>
<dbReference type="GO" id="GO:0005829">
    <property type="term" value="C:cytosol"/>
    <property type="evidence" value="ECO:0007669"/>
    <property type="project" value="TreeGrafter"/>
</dbReference>
<dbReference type="Gene3D" id="3.40.50.980">
    <property type="match status" value="6"/>
</dbReference>
<dbReference type="InterPro" id="IPR045851">
    <property type="entry name" value="AMP-bd_C_sf"/>
</dbReference>
<sequence length="5891" mass="628480">MGQARSAPLSSAQERLWLLDRMQPGSALYNVPAARRISGGLDVPALERALGEIVRRHEPLRTTFAEADGAPVQVIGPFAPFTLSVEVRDEDEVPRLAAEDAARAFDLAAGPLFRARLIELGPDEHVLLICMHHIVSDGWSMDVLFRELWALYGAFREGREPPLPELAMQYADYSAWQRDRVRSGALDAHLAYWREQLAGAPALLELPLDRPRPSVRTDGGAREPVVLSAAALERLRALGRSESATPYMVFLAAFQALLAKYAGTADVVVGSPVAGRTRREEEGLIGFFVNSLVLRTDLSGDPTFREALRRVRAVTLAAYQHQEVPFERLVEELQPERSTSHSPLFQAMFSLREEAAPSDPPGLRIRAVDTDTRTAKFDLALDLGTTARGMHGILSYSTDLFEPETVRRMAGHLERLLERVAADADVRLSDVELMGDAERAELAAWSAPERASGDAPVHVQFAAQARRAPDAVAVLHGSESVTYGALDRRAEAVAGRLRALGVRPETPVGLCAERTPELIAAVLGIWKAGGAYVPLDPGYPAERLGWMMADAALPVVVATAASALPHDVARVVLLEDIGEDETGAGEVPVTAQSLAYVIYTSGSTGRPKGVLVQHGSLANLLGATREAFGAGAGDVMPALASFAFDIWLFEALLPLTSGGAVRIVPRERVLDVPALVEEIADATLLHAVPALMRQVADVERGRPRLARLRRAFVGGDRVPAELLDEMRAAFPAAETHVLYGPTETAILASAHPVPARGGVEGHPIGQAFGNVRLYVCDARGRMQPPGVPGELLIGGAGVARGYLGRAALTAERFVPDPFTPGARLYRTGDRARWRRDGTLEFLGRTDGQVKVNGFRIEPGEIEAALRRHPSVRECVVVAREGDAGERRLVAYVAGEVDADGLRASLRTSLPEYMVPGAFVVLDRLPLTPNGKLDRRALPAPESAAAASLPPRDEMEARVADAWRTALGVAEVGVHDNFFDLGGTSLLLFRVHGRLKEFRADLRLVDLFRYTTVESLAAHMRADAPFPASRPEPLPANADESLQGIAIVGMSCRFPGARDTGEFWRNLSAGAESVTFFSVEELRAEGVPADDLRDPAFVRAYGALADAYAFDAPFFGITPREAQVMDPQHRVFLECAWSALEDAGVDPGRFAGAIGVYAGSGSSPHLARVMAHPELVAAVGMEAAHFANDRNFLTTRVSYKLGLRGPSVVVQTACSTSLVAVHMACRALLAGECDVALGGGVTIHPDQARGYRHEEGGILSPDGRCRAFDSRAAGTVGGSGAGVVVLKRLADAVRDGDSIRAVIRGSAINNDGSDKIGFTAPSVAGQALAITGALAAAAVDPSTISYVEAHGTGTPLGDPIEIAALTEAFGGARGIALGAVKTGLGHLDTAAGVAGLIKTVLALQHRALPPTLHFQRANPETGLDDSPFFVNTVLRDWESDGPRRAGVSSFGMGGTNAHAVLEEAPELPATPASDAPQLVVLSAKGEAALERTRRNLTAHLEANPALSLADAAHTLQVGRAAHAFRWAAVARSVDEARDALAAPAAPRRAAARTPPVAFLFPGQGAQYAGMARELYEREPVFRRELDRCADVLAPELELRAALFPAAGTERAADEVLRETRNAQPALFAVEYALAQTWMSYGLRPEAMLGHSVGEYVAACLAGVFPLDAALRLVAARGRLMQALPAGAMVAVPLPEPELRPLLSGGLSLAAVNGAASCVVSGGSSDVDGILAVLAERGVEARRLHTSHAFHSAAMDPILGAFEAEVRRACPAAPTIPFLSNVTGDWITASEAADPGYWVRHLRETVRFADGVGRLLDDPGRVLLEVGPGDTLGTFARRHARCGSGRAIVSTLPRADRPRPADSALLEAAGVLWTAGVELDWPAPRGGEPRRKIALPTYPFEREVHRLPAPLHPQPTSSVATEIPQAPARPSRTAGRVTALFAQLLGAEPSALDPSRTFLELGADSLLLMQASRTIEGTFGVKVPFRRLLEGFSTIASLSAHLDSVAPFEEPAVVAAAPAASPVAATVPAVAPSRLPRITAEVTNFFARLLGTEADQIDTTRSFLELGADSLLLMQASRTVESTFGVKVPFRKLLEGVSTIQALAAHLDREAPADPAPEPAPAAAPAPVQVAADPTGYRSVHTPVVPAAPAPNGAGGGLQDIVSQQLAMLQTHAAIMQAQLELLRTGGAAQPSHAVIITPHTTQAASAHPEVITQNPTEAARAPASGPAPAIRAEPVRTTADTAANEPASHGPHRPVRSTIGQGGGFTERQARHFEELVSRYTERTRGSKEYAAANRSALADNRASLNFRLATKELMYPVVGERSQGSRLWDVDGNEYVDFAIGFGVHFFGHRPSFIVEAVEEQMRRGFHLGPQSDLAGPAARMLRELTGMERVTFCNTGSEAVMTALRIARAVTGRDRVVLFEGSYHGCFDGILARPDGAAGGTPRSRPVAPGTTQGMVDDIVILPYGTPETLAWLRDNTDTLAAVLAEPVQSRSPEFHPREFLREVRELTECSGTALIFDEMITGLRLQARGAQGLYGIDPDLATYGKVIGGGFPLGVVAGRARFMDAIDGGAWSFGDDSYPAADQTFFAGTFCKHPVVMAAACAVLRHLTERGPALYEELNGRAARLVASLRQVAAEEEVPIRIPLCGSLFHFRVDPKEPFADLLFYHMLLRGIYIWEGRACFLSTAHSDADCERMVGALRDSIQALRDGGFLPERPGPAGGPPSGPRGDGPSHGPDDGAPASGPRAPMPPMKIYPAPQTPSARAFPLTPAQRQVWVHAQLGDDASRAYNEQVVFAVRGTLDVAALAAAVGDVMAHHEALRTVFDASGDEQRIVDTLPVPLAVETGGPYVAALDRAVRGVFDLQTGPPFRVHAHLDAHGPGRHTVQIVIHHIAADALGGFIVSRDLEAAYRARAAGAAPILPVAMQWSEYAEQLAVHARTHGESEAEWLARFEGAAPLVLPTDRPRPRFPTHRAGSTRHMLALPLSTRLREAARAQGNTLFMTMLGGLLATLHRASGQSDVVIGIPSAGRSFPGTDTLVGNCVDVLPIRSRVAAATRTGEFLRAVRGWLLDAYEHEAFTYGRLQEKMPVPRGPALAPLVSVTFNLEPGKKAAPGAGSSAMASAAPPFAKFDLAIDAVDGGGEIELVCVYNADLFDAATVERTLEHLEHVLEELAARPAARLAELELMGTAERRRVVEEWNRTDREHPAACVHELFAEQAARTPQATAVAVGSESLTYLELDERSNRLARWLRRRGVKAETRVGICLERGPELFAAMLAVLKAGGAYVPLDPTLPPARLETMAADAELPVVLTTDALRDRVAAPGVLVASLDERADEIAAESAEPVESGAQARSLAYVLYTSGSTGTPKGVAVDHGGLANLCAWYADAFDLVPTDRVTQMASAGFDASGFEIWPCLTRGALLDVVPEELRADPEGLRDWHVARGSTLAFAPTPVAEALLALPWPHETALRWLHSGGDRLRAAAGPGTRFAVSNDYGPTECTIVAACGVAAPGSGATPSIGTPVHNTRCYVLDGEMQPLPAGTPGELYIGGAQVARGYLGRPALTAAAFLPDPFSSAPGARLYRTGDRARWMADGTLDYLGRLDEQVKIRGLRVELGEVEAALLRHEGVRECVLVAREDEPGEKRLVAYVVGDANADGVRAHLRRTLPEIMVPGAIVVLESLPLSPNGKVDRKALPVPADASGGDHQPPRTPVEEVLAGIWAEVLRRGRVGVHDSFFDLGGHSLLATRVASRVREVLGVELPLRELFDGPTVADLALAVEALRRAGRPALPPVVPVARERALPLSFAQERLWFLDRLEPGSSFYNVPAALRLTGALDVAALERALGEIVRRHEALRTTFVEVDGAPVQVIAPFAPFILPLQDLAALEDPSAEARRRSADEAARPFDLAAGPLFRATLLRLGSDEHFLLLTLHHVVSDGWSMGILFRELEALYGAYLAGAESPLGKPAVQYADYAVWQRERLGGETLDRQLVYWTERLAGAPALLELPTDHPRPPAQSYRGAHQPIELPAGLRERLDALARREGATLYMVLLGAFQLLLARYCGSDDVVVGSPIAGRTRGEVEGLIGFFVNTLVLRTSLHGDPSFRVLLGRVRETTLGAYEHQEMPFERLVEALQPERSLSHTPLFQVMFTLLDSGTPSRGLPGLRTEGVGAAPDSAKFDLVLALGSHADGLRGSLSYCTDLFERETIERMIGHLARVLEQVAVDAELRVSELELLGDDERRMVVEDWNRTDVEHPSSLVHERIAARAGESPDALAVTDGDTALTYRELDERANRLARWLRGRGVGADVRVALCLGRSAELVVSALGVLRAGGAYVPLDPDAPAERLRRVLVDSGVRVVLTRESLRGVLPAVDAEVVCVDAENGIAAQSGEPLESAASARSLAYVVYTSGSTGTPKGVAVEHGGLRNVCAWHARTFGITPADRATQMVSPAFDAWAVEVWPALTRGACLQVVPEEVRSDPEAFRDWLVDHGTTIGMAPPAISEPLAGLQWPADAPLRWVITGGDRLRARPGAGVPFDLANNYGPTECTCTVTWARVDRSGTRAPSIGAPVDNTRAYVLDAALRPLPVGVPGELCVGGVQVARGYLGQSAMTADAFVPDPFAAETGARMYRTGDRVRWRSDGTLEFLGRIDGQVKVRGFRIEPGEVESALRGAGMEECVVVAREDAPGDRRLVAYVVGEADAAVLRGALRRSLPEYMVPTAFVSLDALPLSPNGKVDRRALPAPDYSGGDVYLPPRTPVEEVLAGLWAEVLRAERVGIDENFFTLGGHSLLATRLVSRVREVFRVELPLRALFEAPTVAGLAAAVEALGHDEVPPVVPVGRDGALPLSFAQERLWFLDRLHPGSAFYNMPVALRLTGALDAAALERALGEIVRRHEVLRTTFREVDGVAAQVIAPAAFALAWEDLSGLDDAESEARRRAADEAGRPFDLAHGPLFRAGLLRLAEAEHVLLIGMHHAVSDGWSMGVLFRELSALYEAYARGGESPLPELPVQYADYAVWQRGQLRGEALERQLAYWRERLAGAPALLELPCDRPRPAQPAHRGGHARVAVPAGVLERLRALGRREGATLYMVLLGAFQALLGRYAGSDDVVVGSPIAGRTRGEVEGLIGFFANTLVLRTGLGGDPGFTEVLRRVREVTLGAYAHQEMPFERLVEELAPRRSLSHHPLFQVLFTLQGEPGYSREMGGLALAPLAPESTTAKFDLALNLYETDEGLGGVLEFDAELFDAATAARMAGHFRVLLERVAAAPHAPLSSLSILAPAEEQLVLAAWNDTARAYPLRPVHELFAAQAAATPGATAVLAADGPVTYAELDARAAALAARLRRAGVGPEVPVGLCLERGPEMLAGVLGILRAGGAYVPLDPAYPAERLRDVLDDAAISLVVTRADVRDRLPGYEGTVLLMDDETPASCVADDAVSLGNLAYVIYTSGSTGRPKGVQVEHGSLANLLLVTADAFGLAPGEVTPVLASYAFDIWAFEALAPLLSGGTVRLVAGDDVIDVAALVAQLGDAATLHAVPALMRQVVDTVRASGVLPNLRRALVGGDAVPAELPGAMREVFPNADIHVMYGPTEGTIIASSHRLGDDETVDRHLMGAPLPNVRLYLADRHGLPVPVGVPGELWIGGAGVVRGYLGRPGATAERFVPDPFSGEPGARLYRTGDRARRLEDGTLEFLGRVDAQVKIRGFRIEPGEVEAALARVPGVRQALVVAREDAGDKRLVAYVVGDAPAEDLRAALRASLPAHMIPSAFVTLDALPLNPNGKVDRAALPAPEHASAEAAYVAPRTPVEEALAEIWAAVLPVERVGVDDDFFALGGHSLLVMRLLAGVQAAFEVEIPVRTVFSCPTLAALAAEIELKVYEDVMSMSEDEAGEWAGVDAVGA</sequence>
<keyword evidence="7" id="KW-0443">Lipid metabolism</keyword>
<evidence type="ECO:0000256" key="4">
    <source>
        <dbReference type="ARBA" id="ARBA00022679"/>
    </source>
</evidence>
<dbReference type="GO" id="GO:0044550">
    <property type="term" value="P:secondary metabolite biosynthetic process"/>
    <property type="evidence" value="ECO:0007669"/>
    <property type="project" value="UniProtKB-ARBA"/>
</dbReference>
<dbReference type="InterPro" id="IPR042099">
    <property type="entry name" value="ANL_N_sf"/>
</dbReference>
<evidence type="ECO:0000256" key="6">
    <source>
        <dbReference type="ARBA" id="ARBA00022898"/>
    </source>
</evidence>
<dbReference type="Pfam" id="PF00550">
    <property type="entry name" value="PP-binding"/>
    <property type="match status" value="6"/>
</dbReference>
<evidence type="ECO:0000256" key="5">
    <source>
        <dbReference type="ARBA" id="ARBA00022832"/>
    </source>
</evidence>
<dbReference type="Gene3D" id="3.30.70.250">
    <property type="entry name" value="Malonyl-CoA ACP transacylase, ACP-binding"/>
    <property type="match status" value="1"/>
</dbReference>
<dbReference type="CDD" id="cd19531">
    <property type="entry name" value="LCL_NRPS-like"/>
    <property type="match status" value="3"/>
</dbReference>
<reference evidence="13" key="1">
    <citation type="submission" date="2020-02" db="EMBL/GenBank/DDBJ databases">
        <authorList>
            <person name="Meier V. D."/>
        </authorList>
    </citation>
    <scope>NUCLEOTIDE SEQUENCE</scope>
    <source>
        <strain evidence="13">AVDCRST_MAG68</strain>
    </source>
</reference>
<dbReference type="SUPFAM" id="SSF55048">
    <property type="entry name" value="Probable ACP-binding domain of malonyl-CoA ACP transacylase"/>
    <property type="match status" value="1"/>
</dbReference>
<dbReference type="GO" id="GO:0006633">
    <property type="term" value="P:fatty acid biosynthetic process"/>
    <property type="evidence" value="ECO:0007669"/>
    <property type="project" value="InterPro"/>
</dbReference>
<dbReference type="InterPro" id="IPR014031">
    <property type="entry name" value="Ketoacyl_synth_C"/>
</dbReference>
<dbReference type="InterPro" id="IPR001227">
    <property type="entry name" value="Ac_transferase_dom_sf"/>
</dbReference>
<dbReference type="NCBIfam" id="TIGR01733">
    <property type="entry name" value="AA-adenyl-dom"/>
    <property type="match status" value="4"/>
</dbReference>
<dbReference type="SUPFAM" id="SSF52777">
    <property type="entry name" value="CoA-dependent acyltransferases"/>
    <property type="match status" value="8"/>
</dbReference>
<dbReference type="EMBL" id="CADCTW010000051">
    <property type="protein sequence ID" value="CAA9306727.1"/>
    <property type="molecule type" value="Genomic_DNA"/>
</dbReference>
<dbReference type="Pfam" id="PF00698">
    <property type="entry name" value="Acyl_transf_1"/>
    <property type="match status" value="1"/>
</dbReference>
<dbReference type="Gene3D" id="3.30.559.10">
    <property type="entry name" value="Chloramphenicol acetyltransferase-like domain"/>
    <property type="match status" value="4"/>
</dbReference>
<keyword evidence="4" id="KW-0808">Transferase</keyword>
<dbReference type="InterPro" id="IPR018201">
    <property type="entry name" value="Ketoacyl_synth_AS"/>
</dbReference>
<dbReference type="NCBIfam" id="NF003417">
    <property type="entry name" value="PRK04813.1"/>
    <property type="match status" value="4"/>
</dbReference>
<dbReference type="Gene3D" id="3.30.70.3290">
    <property type="match status" value="1"/>
</dbReference>
<evidence type="ECO:0000256" key="3">
    <source>
        <dbReference type="ARBA" id="ARBA00022553"/>
    </source>
</evidence>
<feature type="domain" description="Carrier" evidence="11">
    <location>
        <begin position="1929"/>
        <end position="2004"/>
    </location>
</feature>
<dbReference type="PANTHER" id="PTHR45527:SF1">
    <property type="entry name" value="FATTY ACID SYNTHASE"/>
    <property type="match status" value="1"/>
</dbReference>
<dbReference type="CDD" id="cd00833">
    <property type="entry name" value="PKS"/>
    <property type="match status" value="1"/>
</dbReference>
<feature type="compositionally biased region" description="Pro residues" evidence="10">
    <location>
        <begin position="2716"/>
        <end position="2726"/>
    </location>
</feature>
<dbReference type="InterPro" id="IPR009081">
    <property type="entry name" value="PP-bd_ACP"/>
</dbReference>
<comment type="similarity">
    <text evidence="9">In the C-terminal section; belongs to the NRP synthetase family.</text>
</comment>
<evidence type="ECO:0000313" key="13">
    <source>
        <dbReference type="EMBL" id="CAA9306727.1"/>
    </source>
</evidence>
<dbReference type="FunFam" id="3.30.559.30:FF:000001">
    <property type="entry name" value="Non-ribosomal peptide synthetase"/>
    <property type="match status" value="1"/>
</dbReference>
<dbReference type="InterPro" id="IPR015421">
    <property type="entry name" value="PyrdxlP-dep_Trfase_major"/>
</dbReference>
<dbReference type="InterPro" id="IPR020806">
    <property type="entry name" value="PKS_PP-bd"/>
</dbReference>
<dbReference type="PROSITE" id="PS50075">
    <property type="entry name" value="CARRIER"/>
    <property type="match status" value="6"/>
</dbReference>
<feature type="domain" description="Carrier" evidence="11">
    <location>
        <begin position="4750"/>
        <end position="4825"/>
    </location>
</feature>
<dbReference type="Gene3D" id="3.40.640.10">
    <property type="entry name" value="Type I PLP-dependent aspartate aminotransferase-like (Major domain)"/>
    <property type="match status" value="1"/>
</dbReference>
<dbReference type="InterPro" id="IPR023213">
    <property type="entry name" value="CAT-like_dom_sf"/>
</dbReference>
<dbReference type="InterPro" id="IPR014043">
    <property type="entry name" value="Acyl_transferase_dom"/>
</dbReference>
<dbReference type="InterPro" id="IPR016039">
    <property type="entry name" value="Thiolase-like"/>
</dbReference>
<dbReference type="InterPro" id="IPR015424">
    <property type="entry name" value="PyrdxlP-dep_Trfase"/>
</dbReference>
<dbReference type="SMART" id="SM00827">
    <property type="entry name" value="PKS_AT"/>
    <property type="match status" value="1"/>
</dbReference>
<evidence type="ECO:0000256" key="2">
    <source>
        <dbReference type="ARBA" id="ARBA00022450"/>
    </source>
</evidence>
<dbReference type="InterPro" id="IPR016036">
    <property type="entry name" value="Malonyl_transacylase_ACP-bd"/>
</dbReference>
<dbReference type="Gene3D" id="2.30.38.10">
    <property type="entry name" value="Luciferase, Domain 3"/>
    <property type="match status" value="3"/>
</dbReference>
<evidence type="ECO:0000256" key="10">
    <source>
        <dbReference type="SAM" id="MobiDB-lite"/>
    </source>
</evidence>
<dbReference type="SMART" id="SM00825">
    <property type="entry name" value="PKS_KS"/>
    <property type="match status" value="1"/>
</dbReference>
<comment type="cofactor">
    <cofactor evidence="1">
        <name>pantetheine 4'-phosphate</name>
        <dbReference type="ChEBI" id="CHEBI:47942"/>
    </cofactor>
</comment>
<feature type="domain" description="Carrier" evidence="11">
    <location>
        <begin position="3706"/>
        <end position="3781"/>
    </location>
</feature>
<dbReference type="InterPro" id="IPR000873">
    <property type="entry name" value="AMP-dep_synth/lig_dom"/>
</dbReference>
<keyword evidence="3" id="KW-0597">Phosphoprotein</keyword>
<dbReference type="Gene3D" id="3.40.366.10">
    <property type="entry name" value="Malonyl-Coenzyme A Acyl Carrier Protein, domain 2"/>
    <property type="match status" value="1"/>
</dbReference>
<dbReference type="SMART" id="SM00823">
    <property type="entry name" value="PKS_PP"/>
    <property type="match status" value="6"/>
</dbReference>
<dbReference type="InterPro" id="IPR020841">
    <property type="entry name" value="PKS_Beta-ketoAc_synthase_dom"/>
</dbReference>
<dbReference type="GO" id="GO:0031177">
    <property type="term" value="F:phosphopantetheine binding"/>
    <property type="evidence" value="ECO:0007669"/>
    <property type="project" value="InterPro"/>
</dbReference>
<dbReference type="GO" id="GO:0004315">
    <property type="term" value="F:3-oxoacyl-[acyl-carrier-protein] synthase activity"/>
    <property type="evidence" value="ECO:0007669"/>
    <property type="project" value="InterPro"/>
</dbReference>
<feature type="domain" description="Carrier" evidence="11">
    <location>
        <begin position="2034"/>
        <end position="2109"/>
    </location>
</feature>
<dbReference type="GO" id="GO:0008483">
    <property type="term" value="F:transaminase activity"/>
    <property type="evidence" value="ECO:0007669"/>
    <property type="project" value="InterPro"/>
</dbReference>
<dbReference type="Pfam" id="PF22621">
    <property type="entry name" value="CurL-like_PKS_C"/>
    <property type="match status" value="1"/>
</dbReference>
<keyword evidence="8" id="KW-0511">Multifunctional enzyme</keyword>
<dbReference type="FunFam" id="3.40.50.12780:FF:000012">
    <property type="entry name" value="Non-ribosomal peptide synthetase"/>
    <property type="match status" value="2"/>
</dbReference>
<dbReference type="FunFam" id="3.30.559.10:FF:000012">
    <property type="entry name" value="Non-ribosomal peptide synthetase"/>
    <property type="match status" value="3"/>
</dbReference>
<evidence type="ECO:0000256" key="8">
    <source>
        <dbReference type="ARBA" id="ARBA00023268"/>
    </source>
</evidence>
<dbReference type="Pfam" id="PF00501">
    <property type="entry name" value="AMP-binding"/>
    <property type="match status" value="4"/>
</dbReference>
<dbReference type="SUPFAM" id="SSF52151">
    <property type="entry name" value="FabD/lysophospholipase-like"/>
    <property type="match status" value="1"/>
</dbReference>
<evidence type="ECO:0000256" key="9">
    <source>
        <dbReference type="ARBA" id="ARBA00029443"/>
    </source>
</evidence>
<feature type="region of interest" description="Disordered" evidence="10">
    <location>
        <begin position="2710"/>
        <end position="2760"/>
    </location>
</feature>
<dbReference type="GO" id="GO:0043041">
    <property type="term" value="P:amino acid activation for nonribosomal peptide biosynthetic process"/>
    <property type="evidence" value="ECO:0007669"/>
    <property type="project" value="TreeGrafter"/>
</dbReference>
<keyword evidence="5" id="KW-0276">Fatty acid metabolism</keyword>
<proteinExistence type="inferred from homology"/>
<dbReference type="SUPFAM" id="SSF56801">
    <property type="entry name" value="Acetyl-CoA synthetase-like"/>
    <property type="match status" value="4"/>
</dbReference>
<dbReference type="Gene3D" id="3.30.559.30">
    <property type="entry name" value="Nonribosomal peptide synthetase, condensation domain"/>
    <property type="match status" value="4"/>
</dbReference>
<dbReference type="InterPro" id="IPR010071">
    <property type="entry name" value="AA_adenyl_dom"/>
</dbReference>